<dbReference type="PIRSF" id="PIRSF005096">
    <property type="entry name" value="GALM"/>
    <property type="match status" value="1"/>
</dbReference>
<comment type="catalytic activity">
    <reaction evidence="5">
        <text>alpha-D-glucose = beta-D-glucose</text>
        <dbReference type="Rhea" id="RHEA:10264"/>
        <dbReference type="ChEBI" id="CHEBI:15903"/>
        <dbReference type="ChEBI" id="CHEBI:17925"/>
        <dbReference type="EC" id="5.1.3.3"/>
    </reaction>
</comment>
<dbReference type="InterPro" id="IPR014718">
    <property type="entry name" value="GH-type_carb-bd"/>
</dbReference>
<evidence type="ECO:0000313" key="9">
    <source>
        <dbReference type="EMBL" id="XDI38384.1"/>
    </source>
</evidence>
<keyword evidence="4 5" id="KW-0119">Carbohydrate metabolism</keyword>
<dbReference type="RefSeq" id="WP_368505674.1">
    <property type="nucleotide sequence ID" value="NZ_CP162551.1"/>
</dbReference>
<accession>A0AB39BXP4</accession>
<dbReference type="PANTHER" id="PTHR10091:SF0">
    <property type="entry name" value="GALACTOSE MUTAROTASE"/>
    <property type="match status" value="1"/>
</dbReference>
<dbReference type="Pfam" id="PF01263">
    <property type="entry name" value="Aldose_epim"/>
    <property type="match status" value="1"/>
</dbReference>
<dbReference type="InterPro" id="IPR015443">
    <property type="entry name" value="Aldose_1-epimerase"/>
</dbReference>
<evidence type="ECO:0000256" key="1">
    <source>
        <dbReference type="ARBA" id="ARBA00005028"/>
    </source>
</evidence>
<dbReference type="NCBIfam" id="NF008277">
    <property type="entry name" value="PRK11055.1"/>
    <property type="match status" value="1"/>
</dbReference>
<organism evidence="9">
    <name type="scientific">Alkalihalophilus sp. As8PL</name>
    <dbReference type="NCBI Taxonomy" id="3237103"/>
    <lineage>
        <taxon>Bacteria</taxon>
        <taxon>Bacillati</taxon>
        <taxon>Bacillota</taxon>
        <taxon>Bacilli</taxon>
        <taxon>Bacillales</taxon>
        <taxon>Bacillaceae</taxon>
        <taxon>Alkalihalophilus</taxon>
    </lineage>
</organism>
<dbReference type="SUPFAM" id="SSF74650">
    <property type="entry name" value="Galactose mutarotase-like"/>
    <property type="match status" value="1"/>
</dbReference>
<dbReference type="AlphaFoldDB" id="A0AB39BXP4"/>
<feature type="active site" description="Proton acceptor" evidence="6">
    <location>
        <position position="318"/>
    </location>
</feature>
<dbReference type="Gene3D" id="2.70.98.10">
    <property type="match status" value="1"/>
</dbReference>
<dbReference type="PANTHER" id="PTHR10091">
    <property type="entry name" value="ALDOSE-1-EPIMERASE"/>
    <property type="match status" value="1"/>
</dbReference>
<dbReference type="EMBL" id="CP162551">
    <property type="protein sequence ID" value="XDI38384.1"/>
    <property type="molecule type" value="Genomic_DNA"/>
</dbReference>
<dbReference type="InterPro" id="IPR047215">
    <property type="entry name" value="Galactose_mutarotase-like"/>
</dbReference>
<dbReference type="InterPro" id="IPR008183">
    <property type="entry name" value="Aldose_1/G6P_1-epimerase"/>
</dbReference>
<dbReference type="InterPro" id="IPR011013">
    <property type="entry name" value="Gal_mutarotase_sf_dom"/>
</dbReference>
<dbReference type="EC" id="5.1.3.3" evidence="5"/>
<evidence type="ECO:0000256" key="6">
    <source>
        <dbReference type="PIRSR" id="PIRSR005096-1"/>
    </source>
</evidence>
<dbReference type="GO" id="GO:0030246">
    <property type="term" value="F:carbohydrate binding"/>
    <property type="evidence" value="ECO:0007669"/>
    <property type="project" value="InterPro"/>
</dbReference>
<feature type="binding site" evidence="7">
    <location>
        <position position="258"/>
    </location>
    <ligand>
        <name>beta-D-galactose</name>
        <dbReference type="ChEBI" id="CHEBI:27667"/>
    </ligand>
</feature>
<name>A0AB39BXP4_9BACI</name>
<reference evidence="9" key="1">
    <citation type="submission" date="2024-07" db="EMBL/GenBank/DDBJ databases">
        <title>Identification and characteristics of an arsenic-resistant bacterial isolate, which belongs to a novel species.</title>
        <authorList>
            <person name="Juszczyk A."/>
            <person name="Kowalczyk A."/>
            <person name="Was K."/>
            <person name="Kosowicz W."/>
            <person name="Budzyn A."/>
            <person name="Latowski D."/>
        </authorList>
    </citation>
    <scope>NUCLEOTIDE SEQUENCE</scope>
    <source>
        <strain evidence="9">As8PL</strain>
    </source>
</reference>
<dbReference type="GO" id="GO:0006006">
    <property type="term" value="P:glucose metabolic process"/>
    <property type="evidence" value="ECO:0007669"/>
    <property type="project" value="TreeGrafter"/>
</dbReference>
<gene>
    <name evidence="9" type="ORF">AB3N04_08775</name>
</gene>
<keyword evidence="3 5" id="KW-0413">Isomerase</keyword>
<feature type="active site" description="Proton donor" evidence="6">
    <location>
        <position position="183"/>
    </location>
</feature>
<dbReference type="GO" id="GO:0004034">
    <property type="term" value="F:aldose 1-epimerase activity"/>
    <property type="evidence" value="ECO:0007669"/>
    <property type="project" value="UniProtKB-EC"/>
</dbReference>
<sequence>MMINKQYKEKVAEFNGESILAFTIENSAGIKVTALNYGCTITDIVTPDREGNFKNIVLKYDDIKEYYENTHYLGSVVGRVAGRISGATFTLNNKEYQLVKNEKGNHLHGGVNGLSKVIWNGQFIEDSLGQLGIQFTYTSKDGEEGYPGNVDLCVSYILTDNNELLITYQGITDEDTLLDLTNHTYFNLSGEVENSILNHKLMINSDHFLPLMSNSLPRGTKHHVGLDDSCFDFRTEKAIEDVLVGNNKQVDLANGGIDHPFLLDRDERKVSLKDPATGRQVEVRTDAEAAVIYTGNHLQHSFVVNGKNIKKHSGICIETQSPPNAIHNERFTSPIVRKGERYHSNTVFAFSVNRM</sequence>
<proteinExistence type="inferred from homology"/>
<evidence type="ECO:0000256" key="8">
    <source>
        <dbReference type="PIRSR" id="PIRSR005096-3"/>
    </source>
</evidence>
<comment type="similarity">
    <text evidence="2 5">Belongs to the aldose epimerase family.</text>
</comment>
<dbReference type="CDD" id="cd09019">
    <property type="entry name" value="galactose_mutarotase_like"/>
    <property type="match status" value="1"/>
</dbReference>
<dbReference type="GO" id="GO:0005737">
    <property type="term" value="C:cytoplasm"/>
    <property type="evidence" value="ECO:0007669"/>
    <property type="project" value="TreeGrafter"/>
</dbReference>
<protein>
    <recommendedName>
        <fullName evidence="5">Aldose 1-epimerase</fullName>
        <ecNumber evidence="5">5.1.3.3</ecNumber>
    </recommendedName>
</protein>
<evidence type="ECO:0000256" key="7">
    <source>
        <dbReference type="PIRSR" id="PIRSR005096-2"/>
    </source>
</evidence>
<feature type="binding site" evidence="8">
    <location>
        <begin position="183"/>
        <end position="185"/>
    </location>
    <ligand>
        <name>beta-D-galactose</name>
        <dbReference type="ChEBI" id="CHEBI:27667"/>
    </ligand>
</feature>
<dbReference type="GO" id="GO:0033499">
    <property type="term" value="P:galactose catabolic process via UDP-galactose, Leloir pathway"/>
    <property type="evidence" value="ECO:0007669"/>
    <property type="project" value="TreeGrafter"/>
</dbReference>
<comment type="pathway">
    <text evidence="1 5">Carbohydrate metabolism; hexose metabolism.</text>
</comment>
<evidence type="ECO:0000256" key="4">
    <source>
        <dbReference type="ARBA" id="ARBA00023277"/>
    </source>
</evidence>
<evidence type="ECO:0000256" key="3">
    <source>
        <dbReference type="ARBA" id="ARBA00023235"/>
    </source>
</evidence>
<evidence type="ECO:0000256" key="5">
    <source>
        <dbReference type="PIRNR" id="PIRNR005096"/>
    </source>
</evidence>
<evidence type="ECO:0000256" key="2">
    <source>
        <dbReference type="ARBA" id="ARBA00006206"/>
    </source>
</evidence>